<feature type="domain" description="L,D-TPase catalytic" evidence="8">
    <location>
        <begin position="18"/>
        <end position="152"/>
    </location>
</feature>
<dbReference type="Pfam" id="PF03734">
    <property type="entry name" value="YkuD"/>
    <property type="match status" value="1"/>
</dbReference>
<sequence>MAATLSLGLVAAGPLTADKILIDKSDRTLTLFRRGVSILQIRNIRMGAEPVGHKHFEGDERTPEGRYYVSERKADSRYHRALRISYPNTRDRAFAARNGRSPGGDVMIHGQPNFSPFSRLGWNWTDGCVAVSDREMDRVWQLVPIGTPIDIRP</sequence>
<dbReference type="PANTHER" id="PTHR36699">
    <property type="entry name" value="LD-TRANSPEPTIDASE"/>
    <property type="match status" value="1"/>
</dbReference>
<dbReference type="GO" id="GO:0004180">
    <property type="term" value="F:carboxypeptidase activity"/>
    <property type="evidence" value="ECO:0007669"/>
    <property type="project" value="UniProtKB-ARBA"/>
</dbReference>
<reference evidence="9 10" key="1">
    <citation type="submission" date="2019-01" db="EMBL/GenBank/DDBJ databases">
        <authorList>
            <person name="Chen W.-M."/>
        </authorList>
    </citation>
    <scope>NUCLEOTIDE SEQUENCE [LARGE SCALE GENOMIC DNA]</scope>
    <source>
        <strain evidence="9 10">CCP-7</strain>
    </source>
</reference>
<gene>
    <name evidence="9" type="ORF">EOD43_12455</name>
</gene>
<dbReference type="AlphaFoldDB" id="A0A437MAF8"/>
<evidence type="ECO:0000259" key="8">
    <source>
        <dbReference type="PROSITE" id="PS52029"/>
    </source>
</evidence>
<evidence type="ECO:0000256" key="1">
    <source>
        <dbReference type="ARBA" id="ARBA00004752"/>
    </source>
</evidence>
<organism evidence="9 10">
    <name type="scientific">Sphingomonas crocodyli</name>
    <dbReference type="NCBI Taxonomy" id="1979270"/>
    <lineage>
        <taxon>Bacteria</taxon>
        <taxon>Pseudomonadati</taxon>
        <taxon>Pseudomonadota</taxon>
        <taxon>Alphaproteobacteria</taxon>
        <taxon>Sphingomonadales</taxon>
        <taxon>Sphingomonadaceae</taxon>
        <taxon>Sphingomonas</taxon>
    </lineage>
</organism>
<dbReference type="OrthoDB" id="9809748at2"/>
<feature type="active site" description="Nucleophile" evidence="7">
    <location>
        <position position="128"/>
    </location>
</feature>
<keyword evidence="4 7" id="KW-0133">Cell shape</keyword>
<dbReference type="UniPathway" id="UPA00219"/>
<dbReference type="GO" id="GO:0071555">
    <property type="term" value="P:cell wall organization"/>
    <property type="evidence" value="ECO:0007669"/>
    <property type="project" value="UniProtKB-UniRule"/>
</dbReference>
<comment type="similarity">
    <text evidence="2">Belongs to the YkuD family.</text>
</comment>
<comment type="pathway">
    <text evidence="1 7">Cell wall biogenesis; peptidoglycan biosynthesis.</text>
</comment>
<proteinExistence type="inferred from homology"/>
<dbReference type="InterPro" id="IPR038063">
    <property type="entry name" value="Transpep_catalytic_dom"/>
</dbReference>
<keyword evidence="5 7" id="KW-0573">Peptidoglycan synthesis</keyword>
<dbReference type="GO" id="GO:0008360">
    <property type="term" value="P:regulation of cell shape"/>
    <property type="evidence" value="ECO:0007669"/>
    <property type="project" value="UniProtKB-UniRule"/>
</dbReference>
<dbReference type="GO" id="GO:0009252">
    <property type="term" value="P:peptidoglycan biosynthetic process"/>
    <property type="evidence" value="ECO:0007669"/>
    <property type="project" value="UniProtKB-UniPathway"/>
</dbReference>
<keyword evidence="3" id="KW-0808">Transferase</keyword>
<dbReference type="Gene3D" id="2.40.440.10">
    <property type="entry name" value="L,D-transpeptidase catalytic domain-like"/>
    <property type="match status" value="1"/>
</dbReference>
<evidence type="ECO:0000256" key="2">
    <source>
        <dbReference type="ARBA" id="ARBA00005992"/>
    </source>
</evidence>
<evidence type="ECO:0000313" key="9">
    <source>
        <dbReference type="EMBL" id="RVT94608.1"/>
    </source>
</evidence>
<dbReference type="Proteomes" id="UP000282971">
    <property type="component" value="Unassembled WGS sequence"/>
</dbReference>
<protein>
    <recommendedName>
        <fullName evidence="8">L,D-TPase catalytic domain-containing protein</fullName>
    </recommendedName>
</protein>
<evidence type="ECO:0000256" key="5">
    <source>
        <dbReference type="ARBA" id="ARBA00022984"/>
    </source>
</evidence>
<name>A0A437MAF8_9SPHN</name>
<dbReference type="EMBL" id="SACN01000001">
    <property type="protein sequence ID" value="RVT94608.1"/>
    <property type="molecule type" value="Genomic_DNA"/>
</dbReference>
<evidence type="ECO:0000256" key="7">
    <source>
        <dbReference type="PROSITE-ProRule" id="PRU01373"/>
    </source>
</evidence>
<keyword evidence="6 7" id="KW-0961">Cell wall biogenesis/degradation</keyword>
<evidence type="ECO:0000256" key="6">
    <source>
        <dbReference type="ARBA" id="ARBA00023316"/>
    </source>
</evidence>
<dbReference type="GO" id="GO:0016740">
    <property type="term" value="F:transferase activity"/>
    <property type="evidence" value="ECO:0007669"/>
    <property type="project" value="UniProtKB-KW"/>
</dbReference>
<dbReference type="PANTHER" id="PTHR36699:SF1">
    <property type="entry name" value="L,D-TRANSPEPTIDASE YAFK-RELATED"/>
    <property type="match status" value="1"/>
</dbReference>
<dbReference type="InterPro" id="IPR005490">
    <property type="entry name" value="LD_TPept_cat_dom"/>
</dbReference>
<dbReference type="RefSeq" id="WP_127744182.1">
    <property type="nucleotide sequence ID" value="NZ_SACN01000001.1"/>
</dbReference>
<dbReference type="CDD" id="cd16913">
    <property type="entry name" value="YkuD_like"/>
    <property type="match status" value="1"/>
</dbReference>
<comment type="caution">
    <text evidence="9">The sequence shown here is derived from an EMBL/GenBank/DDBJ whole genome shotgun (WGS) entry which is preliminary data.</text>
</comment>
<dbReference type="PROSITE" id="PS52029">
    <property type="entry name" value="LD_TPASE"/>
    <property type="match status" value="1"/>
</dbReference>
<evidence type="ECO:0000256" key="3">
    <source>
        <dbReference type="ARBA" id="ARBA00022679"/>
    </source>
</evidence>
<dbReference type="SUPFAM" id="SSF141523">
    <property type="entry name" value="L,D-transpeptidase catalytic domain-like"/>
    <property type="match status" value="1"/>
</dbReference>
<accession>A0A437MAF8</accession>
<keyword evidence="10" id="KW-1185">Reference proteome</keyword>
<evidence type="ECO:0000256" key="4">
    <source>
        <dbReference type="ARBA" id="ARBA00022960"/>
    </source>
</evidence>
<feature type="active site" description="Proton donor/acceptor" evidence="7">
    <location>
        <position position="109"/>
    </location>
</feature>
<evidence type="ECO:0000313" key="10">
    <source>
        <dbReference type="Proteomes" id="UP000282971"/>
    </source>
</evidence>